<evidence type="ECO:0000259" key="1">
    <source>
        <dbReference type="Pfam" id="PF07735"/>
    </source>
</evidence>
<dbReference type="WBParaSite" id="Csp11.Scaffold612.g5929.t1">
    <property type="protein sequence ID" value="Csp11.Scaffold612.g5929.t1"/>
    <property type="gene ID" value="Csp11.Scaffold612.g5929"/>
</dbReference>
<dbReference type="InterPro" id="IPR053222">
    <property type="entry name" value="Zygotic_Embryogenesis-Asso"/>
</dbReference>
<proteinExistence type="predicted"/>
<evidence type="ECO:0000313" key="3">
    <source>
        <dbReference type="WBParaSite" id="Csp11.Scaffold612.g5929.t1"/>
    </source>
</evidence>
<accession>A0A1I7THB2</accession>
<keyword evidence="2" id="KW-1185">Reference proteome</keyword>
<dbReference type="Proteomes" id="UP000095282">
    <property type="component" value="Unplaced"/>
</dbReference>
<evidence type="ECO:0000313" key="2">
    <source>
        <dbReference type="Proteomes" id="UP000095282"/>
    </source>
</evidence>
<dbReference type="Pfam" id="PF07735">
    <property type="entry name" value="FBA_2"/>
    <property type="match status" value="1"/>
</dbReference>
<dbReference type="PANTHER" id="PTHR22899">
    <property type="entry name" value="CYCLIN-RELATED F-BOX FAMILY"/>
    <property type="match status" value="1"/>
</dbReference>
<dbReference type="InterPro" id="IPR012885">
    <property type="entry name" value="F-box_Sdz-33"/>
</dbReference>
<reference evidence="3" key="1">
    <citation type="submission" date="2016-11" db="UniProtKB">
        <authorList>
            <consortium name="WormBaseParasite"/>
        </authorList>
    </citation>
    <scope>IDENTIFICATION</scope>
</reference>
<sequence length="268" mass="30798">MPSILLLTCIAYDIKDLVTRIIEKITYSLSSPEALEEVIKLGLSCDSLDLYITNQITFIISFDEENSLSLELGLLVLPGVFTGKEEWNYEWKMPGFSIRDVLNHFTRIFSRIRIKSLQVHCERTHFDLNLVKHELRGVQFKVLVIGGPRNVGHVRAAINLLPYPDMLGFLITKPPRIWTNKELNRFLKLCIKGSMHNLENLMVTNDNGWDLTAVLKGIPTRRSPSGFFEFKMEDGGDMMVILVDMPQDITFHVWRRGSRSLIQSNIDF</sequence>
<protein>
    <submittedName>
        <fullName evidence="3">FBA_2 domain-containing protein</fullName>
    </submittedName>
</protein>
<dbReference type="PANTHER" id="PTHR22899:SF0">
    <property type="entry name" value="F-BOX ASSOCIATED DOMAIN-CONTAINING PROTEIN-RELATED"/>
    <property type="match status" value="1"/>
</dbReference>
<feature type="domain" description="Sdz-33 F-box" evidence="1">
    <location>
        <begin position="176"/>
        <end position="202"/>
    </location>
</feature>
<dbReference type="AlphaFoldDB" id="A0A1I7THB2"/>
<name>A0A1I7THB2_9PELO</name>
<organism evidence="2 3">
    <name type="scientific">Caenorhabditis tropicalis</name>
    <dbReference type="NCBI Taxonomy" id="1561998"/>
    <lineage>
        <taxon>Eukaryota</taxon>
        <taxon>Metazoa</taxon>
        <taxon>Ecdysozoa</taxon>
        <taxon>Nematoda</taxon>
        <taxon>Chromadorea</taxon>
        <taxon>Rhabditida</taxon>
        <taxon>Rhabditina</taxon>
        <taxon>Rhabditomorpha</taxon>
        <taxon>Rhabditoidea</taxon>
        <taxon>Rhabditidae</taxon>
        <taxon>Peloderinae</taxon>
        <taxon>Caenorhabditis</taxon>
    </lineage>
</organism>